<evidence type="ECO:0000256" key="1">
    <source>
        <dbReference type="SAM" id="SignalP"/>
    </source>
</evidence>
<evidence type="ECO:0000313" key="3">
    <source>
        <dbReference type="Proteomes" id="UP000324222"/>
    </source>
</evidence>
<organism evidence="2 3">
    <name type="scientific">Portunus trituberculatus</name>
    <name type="common">Swimming crab</name>
    <name type="synonym">Neptunus trituberculatus</name>
    <dbReference type="NCBI Taxonomy" id="210409"/>
    <lineage>
        <taxon>Eukaryota</taxon>
        <taxon>Metazoa</taxon>
        <taxon>Ecdysozoa</taxon>
        <taxon>Arthropoda</taxon>
        <taxon>Crustacea</taxon>
        <taxon>Multicrustacea</taxon>
        <taxon>Malacostraca</taxon>
        <taxon>Eumalacostraca</taxon>
        <taxon>Eucarida</taxon>
        <taxon>Decapoda</taxon>
        <taxon>Pleocyemata</taxon>
        <taxon>Brachyura</taxon>
        <taxon>Eubrachyura</taxon>
        <taxon>Portunoidea</taxon>
        <taxon>Portunidae</taxon>
        <taxon>Portuninae</taxon>
        <taxon>Portunus</taxon>
    </lineage>
</organism>
<feature type="signal peptide" evidence="1">
    <location>
        <begin position="1"/>
        <end position="27"/>
    </location>
</feature>
<feature type="chain" id="PRO_5022742224" description="Secreted protein" evidence="1">
    <location>
        <begin position="28"/>
        <end position="135"/>
    </location>
</feature>
<dbReference type="AlphaFoldDB" id="A0A5B7K8B7"/>
<name>A0A5B7K8B7_PORTR</name>
<proteinExistence type="predicted"/>
<accession>A0A5B7K8B7</accession>
<reference evidence="2 3" key="1">
    <citation type="submission" date="2019-05" db="EMBL/GenBank/DDBJ databases">
        <title>Another draft genome of Portunus trituberculatus and its Hox gene families provides insights of decapod evolution.</title>
        <authorList>
            <person name="Jeong J.-H."/>
            <person name="Song I."/>
            <person name="Kim S."/>
            <person name="Choi T."/>
            <person name="Kim D."/>
            <person name="Ryu S."/>
            <person name="Kim W."/>
        </authorList>
    </citation>
    <scope>NUCLEOTIDE SEQUENCE [LARGE SCALE GENOMIC DNA]</scope>
    <source>
        <tissue evidence="2">Muscle</tissue>
    </source>
</reference>
<evidence type="ECO:0000313" key="2">
    <source>
        <dbReference type="EMBL" id="MPD02807.1"/>
    </source>
</evidence>
<evidence type="ECO:0008006" key="4">
    <source>
        <dbReference type="Google" id="ProtNLM"/>
    </source>
</evidence>
<keyword evidence="1" id="KW-0732">Signal</keyword>
<dbReference type="EMBL" id="VSRR010133202">
    <property type="protein sequence ID" value="MPD02807.1"/>
    <property type="molecule type" value="Genomic_DNA"/>
</dbReference>
<sequence>MTEASRISRLLCFLLRCNLIIFNNIKGWDQIICYNTSAQSNHCQKQTAAPSSSKLSASRPLCLRALKHILDCQSHHCRSHYTSTAFERLQPQAQQIKPVQTGCFRRSIGMVLPILRSPVLPSSEVVTACRTINRP</sequence>
<comment type="caution">
    <text evidence="2">The sequence shown here is derived from an EMBL/GenBank/DDBJ whole genome shotgun (WGS) entry which is preliminary data.</text>
</comment>
<gene>
    <name evidence="2" type="ORF">E2C01_098412</name>
</gene>
<keyword evidence="3" id="KW-1185">Reference proteome</keyword>
<protein>
    <recommendedName>
        <fullName evidence="4">Secreted protein</fullName>
    </recommendedName>
</protein>
<dbReference type="Proteomes" id="UP000324222">
    <property type="component" value="Unassembled WGS sequence"/>
</dbReference>